<evidence type="ECO:0000256" key="1">
    <source>
        <dbReference type="ARBA" id="ARBA00022676"/>
    </source>
</evidence>
<dbReference type="GO" id="GO:0016757">
    <property type="term" value="F:glycosyltransferase activity"/>
    <property type="evidence" value="ECO:0007669"/>
    <property type="project" value="UniProtKB-KW"/>
</dbReference>
<dbReference type="STRING" id="1610493.RPIT_13775"/>
<dbReference type="AlphaFoldDB" id="A0A1Q2CI01"/>
<keyword evidence="1" id="KW-0328">Glycosyltransferase</keyword>
<dbReference type="CDD" id="cd03808">
    <property type="entry name" value="GT4_CapM-like"/>
    <property type="match status" value="1"/>
</dbReference>
<organism evidence="5 6">
    <name type="scientific">Tessaracoccus flavus</name>
    <dbReference type="NCBI Taxonomy" id="1610493"/>
    <lineage>
        <taxon>Bacteria</taxon>
        <taxon>Bacillati</taxon>
        <taxon>Actinomycetota</taxon>
        <taxon>Actinomycetes</taxon>
        <taxon>Propionibacteriales</taxon>
        <taxon>Propionibacteriaceae</taxon>
        <taxon>Tessaracoccus</taxon>
    </lineage>
</organism>
<dbReference type="EMBL" id="CP019605">
    <property type="protein sequence ID" value="AQP45742.1"/>
    <property type="molecule type" value="Genomic_DNA"/>
</dbReference>
<dbReference type="RefSeq" id="WP_077343949.1">
    <property type="nucleotide sequence ID" value="NZ_CP019605.1"/>
</dbReference>
<sequence>MGVRPVPGRKRLVVGVTVGMSADLLLRGQLAWFRERGWDVTLISTPDDQAQRAATREGVELLGIPMARGISPLSDLTGLVAWVRALRRLRPDAVNVGTPKAALLGSIAAWLTRVPRRLYTVRGLRLEGSSGPLSRVLWLMEWVTMRAATDVLFVSASLAEEAVRRRLPIAGKKRLIGQGSSNGVDAAAVQTRVSQVDRDALRAELGLSDEDFVVGFVGRINPDKGTDVIARASRSAELDPRVKFLMIGSLESPELRAGLASPDSRLRHVEWTDDVWGHLAAMDALCLPTLREGFPNVVLEAAAAGLPVVTTTATGAVDSVVDGETGFLIPVGDDAALVARLNTLADQPDLAASMGAAGRQRVLEHFGQEQIWRGIEHILTGHTTHDTKGVIT</sequence>
<evidence type="ECO:0000313" key="5">
    <source>
        <dbReference type="EMBL" id="AQP45742.1"/>
    </source>
</evidence>
<evidence type="ECO:0000259" key="3">
    <source>
        <dbReference type="Pfam" id="PF00534"/>
    </source>
</evidence>
<proteinExistence type="predicted"/>
<dbReference type="InterPro" id="IPR028098">
    <property type="entry name" value="Glyco_trans_4-like_N"/>
</dbReference>
<dbReference type="SUPFAM" id="SSF53756">
    <property type="entry name" value="UDP-Glycosyltransferase/glycogen phosphorylase"/>
    <property type="match status" value="1"/>
</dbReference>
<keyword evidence="6" id="KW-1185">Reference proteome</keyword>
<keyword evidence="2 5" id="KW-0808">Transferase</keyword>
<evidence type="ECO:0000256" key="2">
    <source>
        <dbReference type="ARBA" id="ARBA00022679"/>
    </source>
</evidence>
<name>A0A1Q2CI01_9ACTN</name>
<dbReference type="Pfam" id="PF13579">
    <property type="entry name" value="Glyco_trans_4_4"/>
    <property type="match status" value="1"/>
</dbReference>
<dbReference type="Pfam" id="PF00534">
    <property type="entry name" value="Glycos_transf_1"/>
    <property type="match status" value="1"/>
</dbReference>
<gene>
    <name evidence="5" type="ORF">RPIT_13775</name>
</gene>
<reference evidence="5 6" key="1">
    <citation type="journal article" date="2016" name="Int. J. Syst. Evol. Microbiol.">
        <title>Tessaracoccus flavus sp. nov., isolated from the drainage system of a lindane-producing factory.</title>
        <authorList>
            <person name="Kumari R."/>
            <person name="Singh P."/>
            <person name="Schumann P."/>
            <person name="Lal R."/>
        </authorList>
    </citation>
    <scope>NUCLEOTIDE SEQUENCE [LARGE SCALE GENOMIC DNA]</scope>
    <source>
        <strain evidence="5 6">RP1T</strain>
    </source>
</reference>
<dbReference type="OrthoDB" id="9772485at2"/>
<dbReference type="InterPro" id="IPR001296">
    <property type="entry name" value="Glyco_trans_1"/>
</dbReference>
<dbReference type="Proteomes" id="UP000188324">
    <property type="component" value="Chromosome"/>
</dbReference>
<accession>A0A1Q2CI01</accession>
<evidence type="ECO:0000259" key="4">
    <source>
        <dbReference type="Pfam" id="PF13579"/>
    </source>
</evidence>
<evidence type="ECO:0000313" key="6">
    <source>
        <dbReference type="Proteomes" id="UP000188324"/>
    </source>
</evidence>
<dbReference type="KEGG" id="tfl:RPIT_13775"/>
<feature type="domain" description="Glycosyltransferase subfamily 4-like N-terminal" evidence="4">
    <location>
        <begin position="28"/>
        <end position="168"/>
    </location>
</feature>
<dbReference type="PANTHER" id="PTHR12526">
    <property type="entry name" value="GLYCOSYLTRANSFERASE"/>
    <property type="match status" value="1"/>
</dbReference>
<dbReference type="Gene3D" id="3.40.50.2000">
    <property type="entry name" value="Glycogen Phosphorylase B"/>
    <property type="match status" value="2"/>
</dbReference>
<protein>
    <submittedName>
        <fullName evidence="5">Glycosyltransferase family 1 protein</fullName>
    </submittedName>
</protein>
<feature type="domain" description="Glycosyl transferase family 1" evidence="3">
    <location>
        <begin position="197"/>
        <end position="361"/>
    </location>
</feature>
<dbReference type="PANTHER" id="PTHR12526:SF636">
    <property type="entry name" value="BLL3647 PROTEIN"/>
    <property type="match status" value="1"/>
</dbReference>